<accession>A0A6J5S5F8</accession>
<dbReference type="EMBL" id="LR797337">
    <property type="protein sequence ID" value="CAB4203746.1"/>
    <property type="molecule type" value="Genomic_DNA"/>
</dbReference>
<gene>
    <name evidence="1" type="ORF">UFOVP1387_3</name>
</gene>
<sequence length="110" mass="12376">MARAGETITAHRQMPHIDLLDALPTIEIAQASDLKISHSNVRVWVSRCGLPDGEPYERTVYLETLISGMWFVFGHYDGQNPPEQIMGCSCEWVITTGVMRTNIDLVWSLS</sequence>
<protein>
    <submittedName>
        <fullName evidence="1">Uncharacterized protein</fullName>
    </submittedName>
</protein>
<proteinExistence type="predicted"/>
<evidence type="ECO:0000313" key="1">
    <source>
        <dbReference type="EMBL" id="CAB4203746.1"/>
    </source>
</evidence>
<organism evidence="1">
    <name type="scientific">uncultured Caudovirales phage</name>
    <dbReference type="NCBI Taxonomy" id="2100421"/>
    <lineage>
        <taxon>Viruses</taxon>
        <taxon>Duplodnaviria</taxon>
        <taxon>Heunggongvirae</taxon>
        <taxon>Uroviricota</taxon>
        <taxon>Caudoviricetes</taxon>
        <taxon>Peduoviridae</taxon>
        <taxon>Maltschvirus</taxon>
        <taxon>Maltschvirus maltsch</taxon>
    </lineage>
</organism>
<reference evidence="1" key="1">
    <citation type="submission" date="2020-05" db="EMBL/GenBank/DDBJ databases">
        <authorList>
            <person name="Chiriac C."/>
            <person name="Salcher M."/>
            <person name="Ghai R."/>
            <person name="Kavagutti S V."/>
        </authorList>
    </citation>
    <scope>NUCLEOTIDE SEQUENCE</scope>
</reference>
<name>A0A6J5S5F8_9CAUD</name>